<evidence type="ECO:0000256" key="1">
    <source>
        <dbReference type="ARBA" id="ARBA00010105"/>
    </source>
</evidence>
<proteinExistence type="inferred from homology"/>
<dbReference type="InterPro" id="IPR003226">
    <property type="entry name" value="MYG1_exonuclease"/>
</dbReference>
<dbReference type="GO" id="GO:0005634">
    <property type="term" value="C:nucleus"/>
    <property type="evidence" value="ECO:0007669"/>
    <property type="project" value="TreeGrafter"/>
</dbReference>
<comment type="similarity">
    <text evidence="1">Belongs to the MYG1 family.</text>
</comment>
<evidence type="ECO:0000313" key="3">
    <source>
        <dbReference type="Proteomes" id="UP000241890"/>
    </source>
</evidence>
<dbReference type="PANTHER" id="PTHR11215">
    <property type="entry name" value="METAL DEPENDENT HYDROLASE - RELATED"/>
    <property type="match status" value="1"/>
</dbReference>
<reference evidence="2 3" key="1">
    <citation type="submission" date="2017-12" db="EMBL/GenBank/DDBJ databases">
        <title>Sequencing, de novo assembly and annotation of complete genome of a new Thraustochytrid species, strain FCC1311.</title>
        <authorList>
            <person name="Sedici K."/>
            <person name="Godart F."/>
            <person name="Aiese Cigliano R."/>
            <person name="Sanseverino W."/>
            <person name="Barakat M."/>
            <person name="Ortet P."/>
            <person name="Marechal E."/>
            <person name="Cagnac O."/>
            <person name="Amato A."/>
        </authorList>
    </citation>
    <scope>NUCLEOTIDE SEQUENCE [LARGE SCALE GENOMIC DNA]</scope>
</reference>
<keyword evidence="3" id="KW-1185">Reference proteome</keyword>
<dbReference type="AlphaFoldDB" id="A0A2R5GDD7"/>
<name>A0A2R5GDD7_9STRA</name>
<evidence type="ECO:0000313" key="2">
    <source>
        <dbReference type="EMBL" id="GBG28575.1"/>
    </source>
</evidence>
<comment type="caution">
    <text evidence="2">The sequence shown here is derived from an EMBL/GenBank/DDBJ whole genome shotgun (WGS) entry which is preliminary data.</text>
</comment>
<dbReference type="InParanoid" id="A0A2R5GDD7"/>
<dbReference type="PANTHER" id="PTHR11215:SF1">
    <property type="entry name" value="MYG1 EXONUCLEASE"/>
    <property type="match status" value="1"/>
</dbReference>
<dbReference type="OrthoDB" id="10265310at2759"/>
<dbReference type="GO" id="GO:0005737">
    <property type="term" value="C:cytoplasm"/>
    <property type="evidence" value="ECO:0007669"/>
    <property type="project" value="TreeGrafter"/>
</dbReference>
<dbReference type="FunCoup" id="A0A2R5GDD7">
    <property type="interactions" value="528"/>
</dbReference>
<organism evidence="2 3">
    <name type="scientific">Hondaea fermentalgiana</name>
    <dbReference type="NCBI Taxonomy" id="2315210"/>
    <lineage>
        <taxon>Eukaryota</taxon>
        <taxon>Sar</taxon>
        <taxon>Stramenopiles</taxon>
        <taxon>Bigyra</taxon>
        <taxon>Labyrinthulomycetes</taxon>
        <taxon>Thraustochytrida</taxon>
        <taxon>Thraustochytriidae</taxon>
        <taxon>Hondaea</taxon>
    </lineage>
</organism>
<sequence length="357" mass="39935">MSVKETAMKLVDAVEVSAPAKDAASFSDCVGTHNGHFHCDEAFACGMLQMVSQFRGLPIVRTRDSTVLDQCKIVVDVGGTFDADALRFDHHQREFQDVFFSEDFKTKLSSAGLVYKYFGKEIIRFIAEESKTTVSDEVLEVLYKRVYKNFVEHIDGIDNGIDAYTGEKNYSVSTHLSARVGSLNPAWNAPPVADETAREMGQFKEAMRLTLSEFVDTVEGLLKIWLPAREIVERAIKSRKEIDPSGAIIRFEESCPWRSHLFALETEGVDGLAEGDLKYVLYPDSNGAWRIQCVPVEESSFTNRKSLPEKYRGIRDDALSEAWGIPGCIFVHNSGFIGGNRTYEGVLEMARQSLNQS</sequence>
<protein>
    <submittedName>
        <fullName evidence="2">UPF0160 protein MYG1, mitochondrial</fullName>
    </submittedName>
</protein>
<dbReference type="Proteomes" id="UP000241890">
    <property type="component" value="Unassembled WGS sequence"/>
</dbReference>
<gene>
    <name evidence="2" type="ORF">FCC1311_047972</name>
</gene>
<dbReference type="EMBL" id="BEYU01000044">
    <property type="protein sequence ID" value="GBG28575.1"/>
    <property type="molecule type" value="Genomic_DNA"/>
</dbReference>
<accession>A0A2R5GDD7</accession>
<dbReference type="Pfam" id="PF03690">
    <property type="entry name" value="MYG1_exonuc"/>
    <property type="match status" value="1"/>
</dbReference>